<name>A1RA86_PAEAT</name>
<feature type="region of interest" description="Disordered" evidence="2">
    <location>
        <begin position="257"/>
        <end position="306"/>
    </location>
</feature>
<sequence length="306" mass="32136">MRRPMSADFADVCAAGPGASGISVDGLPPLPDPDALQTRARALAVSGNDVHSGVNDAARTWAGLSGAYEAPEAGQVLAGFNPVFARSQDLVNLTSNAASVLAAYADRARELKQRINALRADVRALDEVIGGNDDWHAQRTIVDRHRETMDKASALAQAILDSDATCATELSGLTGGQRYSAPAIPRATLNGKRMPNVTYNVVAKTDGGLENHFTIITDDFAKPKSVEAHITGLLKGDINRSAWQQILAAAVSGDSATTAATSSRPSSQGQAKAPTSWPNSCSKTEATEPPTYPPTPWRSSNSKETS</sequence>
<proteinExistence type="predicted"/>
<accession>A1RA86</accession>
<evidence type="ECO:0000313" key="4">
    <source>
        <dbReference type="Proteomes" id="UP000000637"/>
    </source>
</evidence>
<feature type="compositionally biased region" description="Low complexity" evidence="2">
    <location>
        <begin position="257"/>
        <end position="267"/>
    </location>
</feature>
<keyword evidence="1" id="KW-0175">Coiled coil</keyword>
<dbReference type="Proteomes" id="UP000000637">
    <property type="component" value="Chromosome"/>
</dbReference>
<organism evidence="3 4">
    <name type="scientific">Paenarthrobacter aurescens (strain TC1)</name>
    <dbReference type="NCBI Taxonomy" id="290340"/>
    <lineage>
        <taxon>Bacteria</taxon>
        <taxon>Bacillati</taxon>
        <taxon>Actinomycetota</taxon>
        <taxon>Actinomycetes</taxon>
        <taxon>Micrococcales</taxon>
        <taxon>Micrococcaceae</taxon>
        <taxon>Paenarthrobacter</taxon>
    </lineage>
</organism>
<dbReference type="AlphaFoldDB" id="A1RA86"/>
<protein>
    <submittedName>
        <fullName evidence="3">Uncharacterized protein</fullName>
    </submittedName>
</protein>
<evidence type="ECO:0000256" key="2">
    <source>
        <dbReference type="SAM" id="MobiDB-lite"/>
    </source>
</evidence>
<evidence type="ECO:0000256" key="1">
    <source>
        <dbReference type="SAM" id="Coils"/>
    </source>
</evidence>
<dbReference type="KEGG" id="aau:AAur_3455"/>
<dbReference type="EMBL" id="CP000474">
    <property type="protein sequence ID" value="ABM09264.1"/>
    <property type="molecule type" value="Genomic_DNA"/>
</dbReference>
<dbReference type="STRING" id="290340.AAur_3455"/>
<evidence type="ECO:0000313" key="3">
    <source>
        <dbReference type="EMBL" id="ABM09264.1"/>
    </source>
</evidence>
<dbReference type="HOGENOM" id="CLU_908061_0_0_11"/>
<gene>
    <name evidence="3" type="ordered locus">AAur_3455</name>
</gene>
<reference evidence="3 4" key="1">
    <citation type="journal article" date="2006" name="PLoS Genet.">
        <title>Secrets of soil survival revealed by the genome sequence of Arthrobacter aurescens TC1.</title>
        <authorList>
            <person name="Mongodin E.F."/>
            <person name="Shapir N."/>
            <person name="Daugherty S.C."/>
            <person name="DeBoy R.T."/>
            <person name="Emerson J.B."/>
            <person name="Shvartzbeyn A."/>
            <person name="Radune D."/>
            <person name="Vamathevan J."/>
            <person name="Riggs F."/>
            <person name="Grinberg V."/>
            <person name="Khouri H."/>
            <person name="Wackett L.P."/>
            <person name="Nelson K.E."/>
            <person name="Sadowsky M.J."/>
        </authorList>
    </citation>
    <scope>NUCLEOTIDE SEQUENCE [LARGE SCALE GENOMIC DNA]</scope>
    <source>
        <strain evidence="3 4">TC1</strain>
    </source>
</reference>
<feature type="coiled-coil region" evidence="1">
    <location>
        <begin position="101"/>
        <end position="128"/>
    </location>
</feature>
<keyword evidence="4" id="KW-1185">Reference proteome</keyword>
<feature type="compositionally biased region" description="Polar residues" evidence="2">
    <location>
        <begin position="297"/>
        <end position="306"/>
    </location>
</feature>